<reference evidence="4 5" key="1">
    <citation type="journal article" date="2015" name="Nature">
        <title>rRNA introns, odd ribosomes, and small enigmatic genomes across a large radiation of phyla.</title>
        <authorList>
            <person name="Brown C.T."/>
            <person name="Hug L.A."/>
            <person name="Thomas B.C."/>
            <person name="Sharon I."/>
            <person name="Castelle C.J."/>
            <person name="Singh A."/>
            <person name="Wilkins M.J."/>
            <person name="Williams K.H."/>
            <person name="Banfield J.F."/>
        </authorList>
    </citation>
    <scope>NUCLEOTIDE SEQUENCE [LARGE SCALE GENOMIC DNA]</scope>
</reference>
<accession>A0A0F9ZXQ0</accession>
<proteinExistence type="predicted"/>
<dbReference type="AlphaFoldDB" id="A0A0F9ZXQ0"/>
<feature type="domain" description="GmrSD restriction endonucleases C-terminal" evidence="3">
    <location>
        <begin position="414"/>
        <end position="558"/>
    </location>
</feature>
<dbReference type="Proteomes" id="UP000034302">
    <property type="component" value="Unassembled WGS sequence"/>
</dbReference>
<dbReference type="Pfam" id="PF03235">
    <property type="entry name" value="GmrSD_N"/>
    <property type="match status" value="1"/>
</dbReference>
<comment type="caution">
    <text evidence="4">The sequence shown here is derived from an EMBL/GenBank/DDBJ whole genome shotgun (WGS) entry which is preliminary data.</text>
</comment>
<evidence type="ECO:0000256" key="1">
    <source>
        <dbReference type="SAM" id="Coils"/>
    </source>
</evidence>
<dbReference type="PATRIC" id="fig|1619089.3.peg.460"/>
<sequence length="691" mass="82324">MQAQEIPLSMFLNKGKNFIIPVYQRNYDWRRKQCAQLLKDIESVQADQLYFIGSIVHKRKSNLITQAELVIIDGQQRITTITLFLLRIAELFKEHDDMLYQQIWDNYIQNRYEDGEEKLKLKPIISDFEVFQSLVNGNTENISNGNRILDNYLFFRENITTYEHAKKLYENFNQLTIVEIALSNEDDPQKIFQSLNSTGLELSQADLIRNYLLMNLEYGYQEKIFQNYWSVIEKNCHKVSLNESRLSYFFRDYLTLRFNSIPSYNNIFESFKEKFADINNDEKNFERELDEMKRYSNYYYQLINPELVGNNRISRHLEDLDKLEVTVAYPFLLSVLYDFDKEEIDENTLIRTIKLVQSFVFRRFICGVPTNALNKIFMTLHNNSTKLRKKFSTLNYFDSIALTLSRYTSYQRFPTDEEVKEALKTKDIYSTQSKNKLYLLERLENEYDDFQENDIDLFENENISIEHIFPQNPSSEWKNQLNAQELTEMEARRNTLANLTVVINNSSLGNRSFIEKRDLNQENSKGYKYSKLKLNDYLANLEKWNLDTLEQRGNLLIKKFLKIWEFPELPYIEEAPEEEVSILDIVDATGKLIKYYILNGNKVEKDSFIGMYKDVIKYMYSDYFDILFSPEMKDIVNISREKSDFITPIEIESGYYVERQLSADRIVNKLKKIAEMREEILDLRVCFREEE</sequence>
<feature type="coiled-coil region" evidence="1">
    <location>
        <begin position="433"/>
        <end position="460"/>
    </location>
</feature>
<dbReference type="PANTHER" id="PTHR35149">
    <property type="entry name" value="SLL5132 PROTEIN"/>
    <property type="match status" value="1"/>
</dbReference>
<dbReference type="InterPro" id="IPR011089">
    <property type="entry name" value="GmrSD_C"/>
</dbReference>
<evidence type="ECO:0000313" key="5">
    <source>
        <dbReference type="Proteomes" id="UP000034302"/>
    </source>
</evidence>
<evidence type="ECO:0008006" key="6">
    <source>
        <dbReference type="Google" id="ProtNLM"/>
    </source>
</evidence>
<dbReference type="InterPro" id="IPR004919">
    <property type="entry name" value="GmrSD_N"/>
</dbReference>
<dbReference type="PANTHER" id="PTHR35149:SF2">
    <property type="entry name" value="DUF262 DOMAIN-CONTAINING PROTEIN"/>
    <property type="match status" value="1"/>
</dbReference>
<gene>
    <name evidence="4" type="ORF">UR34_C0011G0015</name>
</gene>
<evidence type="ECO:0000259" key="3">
    <source>
        <dbReference type="Pfam" id="PF07510"/>
    </source>
</evidence>
<protein>
    <recommendedName>
        <fullName evidence="6">DUF262 domain-containing protein</fullName>
    </recommendedName>
</protein>
<feature type="domain" description="GmrSD restriction endonucleases N-terminal" evidence="2">
    <location>
        <begin position="10"/>
        <end position="213"/>
    </location>
</feature>
<evidence type="ECO:0000259" key="2">
    <source>
        <dbReference type="Pfam" id="PF03235"/>
    </source>
</evidence>
<dbReference type="Pfam" id="PF07510">
    <property type="entry name" value="GmrSD_C"/>
    <property type="match status" value="1"/>
</dbReference>
<evidence type="ECO:0000313" key="4">
    <source>
        <dbReference type="EMBL" id="KKP43761.1"/>
    </source>
</evidence>
<name>A0A0F9ZXQ0_9BACT</name>
<organism evidence="4 5">
    <name type="scientific">candidate division WS6 bacterium GW2011_GWC1_33_20</name>
    <dbReference type="NCBI Taxonomy" id="1619089"/>
    <lineage>
        <taxon>Bacteria</taxon>
        <taxon>Candidatus Dojkabacteria</taxon>
    </lineage>
</organism>
<keyword evidence="1" id="KW-0175">Coiled coil</keyword>
<dbReference type="EMBL" id="LBOV01000011">
    <property type="protein sequence ID" value="KKP43761.1"/>
    <property type="molecule type" value="Genomic_DNA"/>
</dbReference>